<dbReference type="OrthoDB" id="3799196at2759"/>
<evidence type="ECO:0000256" key="1">
    <source>
        <dbReference type="SAM" id="MobiDB-lite"/>
    </source>
</evidence>
<feature type="compositionally biased region" description="Basic and acidic residues" evidence="1">
    <location>
        <begin position="109"/>
        <end position="123"/>
    </location>
</feature>
<name>A0A8E2EW63_9PEZI</name>
<dbReference type="Proteomes" id="UP000250140">
    <property type="component" value="Unassembled WGS sequence"/>
</dbReference>
<dbReference type="AlphaFoldDB" id="A0A8E2EW63"/>
<evidence type="ECO:0000313" key="3">
    <source>
        <dbReference type="Proteomes" id="UP000250140"/>
    </source>
</evidence>
<feature type="region of interest" description="Disordered" evidence="1">
    <location>
        <begin position="89"/>
        <end position="123"/>
    </location>
</feature>
<organism evidence="2 3">
    <name type="scientific">Glonium stellatum</name>
    <dbReference type="NCBI Taxonomy" id="574774"/>
    <lineage>
        <taxon>Eukaryota</taxon>
        <taxon>Fungi</taxon>
        <taxon>Dikarya</taxon>
        <taxon>Ascomycota</taxon>
        <taxon>Pezizomycotina</taxon>
        <taxon>Dothideomycetes</taxon>
        <taxon>Pleosporomycetidae</taxon>
        <taxon>Gloniales</taxon>
        <taxon>Gloniaceae</taxon>
        <taxon>Glonium</taxon>
    </lineage>
</organism>
<evidence type="ECO:0000313" key="2">
    <source>
        <dbReference type="EMBL" id="OCL05696.1"/>
    </source>
</evidence>
<reference evidence="2 3" key="1">
    <citation type="journal article" date="2016" name="Nat. Commun.">
        <title>Ectomycorrhizal ecology is imprinted in the genome of the dominant symbiotic fungus Cenococcum geophilum.</title>
        <authorList>
            <consortium name="DOE Joint Genome Institute"/>
            <person name="Peter M."/>
            <person name="Kohler A."/>
            <person name="Ohm R.A."/>
            <person name="Kuo A."/>
            <person name="Krutzmann J."/>
            <person name="Morin E."/>
            <person name="Arend M."/>
            <person name="Barry K.W."/>
            <person name="Binder M."/>
            <person name="Choi C."/>
            <person name="Clum A."/>
            <person name="Copeland A."/>
            <person name="Grisel N."/>
            <person name="Haridas S."/>
            <person name="Kipfer T."/>
            <person name="LaButti K."/>
            <person name="Lindquist E."/>
            <person name="Lipzen A."/>
            <person name="Maire R."/>
            <person name="Meier B."/>
            <person name="Mihaltcheva S."/>
            <person name="Molinier V."/>
            <person name="Murat C."/>
            <person name="Poggeler S."/>
            <person name="Quandt C.A."/>
            <person name="Sperisen C."/>
            <person name="Tritt A."/>
            <person name="Tisserant E."/>
            <person name="Crous P.W."/>
            <person name="Henrissat B."/>
            <person name="Nehls U."/>
            <person name="Egli S."/>
            <person name="Spatafora J.W."/>
            <person name="Grigoriev I.V."/>
            <person name="Martin F.M."/>
        </authorList>
    </citation>
    <scope>NUCLEOTIDE SEQUENCE [LARGE SCALE GENOMIC DNA]</scope>
    <source>
        <strain evidence="2 3">CBS 207.34</strain>
    </source>
</reference>
<gene>
    <name evidence="2" type="ORF">AOQ84DRAFT_441310</name>
</gene>
<protein>
    <submittedName>
        <fullName evidence="2">Uncharacterized protein</fullName>
    </submittedName>
</protein>
<keyword evidence="3" id="KW-1185">Reference proteome</keyword>
<dbReference type="EMBL" id="KV750232">
    <property type="protein sequence ID" value="OCL05696.1"/>
    <property type="molecule type" value="Genomic_DNA"/>
</dbReference>
<accession>A0A8E2EW63</accession>
<sequence>MGVKVNDKAEDVRGKAQLDPEQWRQFKDFTKEEAKIIIRNGDSWVGVSLDKKKEILERVNKKLKEDHAPEVGMDIIDWRMPKAIKRIPGLGGASEQVEGELSGSTNEPGGRRLPWDPTRDEDV</sequence>
<proteinExistence type="predicted"/>